<evidence type="ECO:0000256" key="3">
    <source>
        <dbReference type="ARBA" id="ARBA00022741"/>
    </source>
</evidence>
<dbReference type="InterPro" id="IPR003593">
    <property type="entry name" value="AAA+_ATPase"/>
</dbReference>
<keyword evidence="2 7" id="KW-0812">Transmembrane</keyword>
<dbReference type="GO" id="GO:0005886">
    <property type="term" value="C:plasma membrane"/>
    <property type="evidence" value="ECO:0007669"/>
    <property type="project" value="UniProtKB-SubCell"/>
</dbReference>
<feature type="transmembrane region" description="Helical" evidence="7">
    <location>
        <begin position="35"/>
        <end position="58"/>
    </location>
</feature>
<dbReference type="Gene3D" id="3.40.50.300">
    <property type="entry name" value="P-loop containing nucleotide triphosphate hydrolases"/>
    <property type="match status" value="1"/>
</dbReference>
<dbReference type="SUPFAM" id="SSF90123">
    <property type="entry name" value="ABC transporter transmembrane region"/>
    <property type="match status" value="1"/>
</dbReference>
<name>A0A2K4ZJP1_9FIRM</name>
<dbReference type="SUPFAM" id="SSF52540">
    <property type="entry name" value="P-loop containing nucleoside triphosphate hydrolases"/>
    <property type="match status" value="1"/>
</dbReference>
<dbReference type="PANTHER" id="PTHR43394:SF1">
    <property type="entry name" value="ATP-BINDING CASSETTE SUB-FAMILY B MEMBER 10, MITOCHONDRIAL"/>
    <property type="match status" value="1"/>
</dbReference>
<comment type="subcellular location">
    <subcellularLocation>
        <location evidence="1">Cell membrane</location>
        <topology evidence="1">Multi-pass membrane protein</topology>
    </subcellularLocation>
</comment>
<feature type="domain" description="ABC transporter" evidence="8">
    <location>
        <begin position="353"/>
        <end position="591"/>
    </location>
</feature>
<dbReference type="GO" id="GO:0016887">
    <property type="term" value="F:ATP hydrolysis activity"/>
    <property type="evidence" value="ECO:0007669"/>
    <property type="project" value="InterPro"/>
</dbReference>
<dbReference type="EC" id="3.6.3.-" evidence="9"/>
<feature type="transmembrane region" description="Helical" evidence="7">
    <location>
        <begin position="172"/>
        <end position="189"/>
    </location>
</feature>
<evidence type="ECO:0000256" key="6">
    <source>
        <dbReference type="ARBA" id="ARBA00023136"/>
    </source>
</evidence>
<dbReference type="InterPro" id="IPR027417">
    <property type="entry name" value="P-loop_NTPase"/>
</dbReference>
<sequence length="615" mass="70700">MKRKEKKTGYSVFSNVCYFYQQCYREIPKLPAYHIIVVLGKSFRPFLGILLPGIVLYMVEKGELFAGLMVIALAGILFLICNTMIWQTETKAYFWENHFRSVLVGEAVLKETKYLYKYVEYDKQKEITKRAYQSMQWGDNSVSYKMLNCPRELVINIMCFLLYSTVLGSLKLWLVAFLLFLSLINYGILRMRNRWLLALRKEFAQSDREIQYLNQAFRDKSMAKDVRIFAMNNWLMAFRKKIFAKRIALEKRNNRKVIAAECLQLLLSLFRNGFAYVYLIHACLQGEISAAGFLVCFGAITGFSDFVTGIVNIYSELKLANEDASCFRAHMECQENGKEGEVPDQLYAQPAQIEFRDVSFSYGDQKIYEHFNLLIRPGEKVALLGINGAGKTTLVKLLCGLYEPDEGNIFINGVDIATLPKQALYHLFSVVFQEATIFPYPVGCNISLRCLEETDEERAWNALREAGLEETFRKKGIRMDSFMTNTFFEDGVELSGGQTQRLLLARALYKNGEILILDEPTSALDPVAESEIYQEYVKISQGRTSLFISHRLASTRFSDRILFLENGKISEEGTHEELMAAGGSYAHMFEVQSHYYNKNEDSPMEENSEEVRYAE</sequence>
<dbReference type="Proteomes" id="UP000236311">
    <property type="component" value="Unassembled WGS sequence"/>
</dbReference>
<dbReference type="GO" id="GO:0005524">
    <property type="term" value="F:ATP binding"/>
    <property type="evidence" value="ECO:0007669"/>
    <property type="project" value="UniProtKB-KW"/>
</dbReference>
<organism evidence="9 10">
    <name type="scientific">Acetatifactor muris</name>
    <dbReference type="NCBI Taxonomy" id="879566"/>
    <lineage>
        <taxon>Bacteria</taxon>
        <taxon>Bacillati</taxon>
        <taxon>Bacillota</taxon>
        <taxon>Clostridia</taxon>
        <taxon>Lachnospirales</taxon>
        <taxon>Lachnospiraceae</taxon>
        <taxon>Acetatifactor</taxon>
    </lineage>
</organism>
<keyword evidence="10" id="KW-1185">Reference proteome</keyword>
<keyword evidence="3" id="KW-0547">Nucleotide-binding</keyword>
<protein>
    <submittedName>
        <fullName evidence="9">Putative multidrug resistance ABC transporter ATP-binding/permease protein YheH</fullName>
        <ecNumber evidence="9">3.6.3.-</ecNumber>
    </submittedName>
</protein>
<evidence type="ECO:0000313" key="9">
    <source>
        <dbReference type="EMBL" id="SOY30675.1"/>
    </source>
</evidence>
<keyword evidence="9" id="KW-0378">Hydrolase</keyword>
<dbReference type="Gene3D" id="1.20.1560.10">
    <property type="entry name" value="ABC transporter type 1, transmembrane domain"/>
    <property type="match status" value="1"/>
</dbReference>
<accession>A0A2K4ZJP1</accession>
<proteinExistence type="predicted"/>
<evidence type="ECO:0000256" key="1">
    <source>
        <dbReference type="ARBA" id="ARBA00004651"/>
    </source>
</evidence>
<keyword evidence="6 7" id="KW-0472">Membrane</keyword>
<feature type="transmembrane region" description="Helical" evidence="7">
    <location>
        <begin position="64"/>
        <end position="85"/>
    </location>
</feature>
<evidence type="ECO:0000256" key="4">
    <source>
        <dbReference type="ARBA" id="ARBA00022840"/>
    </source>
</evidence>
<dbReference type="InterPro" id="IPR039421">
    <property type="entry name" value="Type_1_exporter"/>
</dbReference>
<reference evidence="9 10" key="1">
    <citation type="submission" date="2018-01" db="EMBL/GenBank/DDBJ databases">
        <authorList>
            <person name="Gaut B.S."/>
            <person name="Morton B.R."/>
            <person name="Clegg M.T."/>
            <person name="Duvall M.R."/>
        </authorList>
    </citation>
    <scope>NUCLEOTIDE SEQUENCE [LARGE SCALE GENOMIC DNA]</scope>
    <source>
        <strain evidence="9">GP69</strain>
    </source>
</reference>
<dbReference type="EMBL" id="OFSM01000018">
    <property type="protein sequence ID" value="SOY30675.1"/>
    <property type="molecule type" value="Genomic_DNA"/>
</dbReference>
<dbReference type="InterPro" id="IPR003439">
    <property type="entry name" value="ABC_transporter-like_ATP-bd"/>
</dbReference>
<dbReference type="AlphaFoldDB" id="A0A2K4ZJP1"/>
<gene>
    <name evidence="9" type="primary">yheH</name>
    <name evidence="9" type="ORF">AMURIS_03406</name>
</gene>
<evidence type="ECO:0000256" key="2">
    <source>
        <dbReference type="ARBA" id="ARBA00022692"/>
    </source>
</evidence>
<evidence type="ECO:0000313" key="10">
    <source>
        <dbReference type="Proteomes" id="UP000236311"/>
    </source>
</evidence>
<dbReference type="PANTHER" id="PTHR43394">
    <property type="entry name" value="ATP-DEPENDENT PERMEASE MDL1, MITOCHONDRIAL"/>
    <property type="match status" value="1"/>
</dbReference>
<evidence type="ECO:0000256" key="7">
    <source>
        <dbReference type="SAM" id="Phobius"/>
    </source>
</evidence>
<dbReference type="Pfam" id="PF00005">
    <property type="entry name" value="ABC_tran"/>
    <property type="match status" value="1"/>
</dbReference>
<dbReference type="SMART" id="SM00382">
    <property type="entry name" value="AAA"/>
    <property type="match status" value="1"/>
</dbReference>
<evidence type="ECO:0000259" key="8">
    <source>
        <dbReference type="PROSITE" id="PS50893"/>
    </source>
</evidence>
<keyword evidence="4 9" id="KW-0067">ATP-binding</keyword>
<dbReference type="RefSeq" id="WP_172455172.1">
    <property type="nucleotide sequence ID" value="NZ_JANJZD010000018.1"/>
</dbReference>
<dbReference type="PROSITE" id="PS50893">
    <property type="entry name" value="ABC_TRANSPORTER_2"/>
    <property type="match status" value="1"/>
</dbReference>
<dbReference type="GO" id="GO:0015421">
    <property type="term" value="F:ABC-type oligopeptide transporter activity"/>
    <property type="evidence" value="ECO:0007669"/>
    <property type="project" value="TreeGrafter"/>
</dbReference>
<dbReference type="InterPro" id="IPR036640">
    <property type="entry name" value="ABC1_TM_sf"/>
</dbReference>
<keyword evidence="5 7" id="KW-1133">Transmembrane helix</keyword>
<evidence type="ECO:0000256" key="5">
    <source>
        <dbReference type="ARBA" id="ARBA00022989"/>
    </source>
</evidence>